<evidence type="ECO:0000313" key="2">
    <source>
        <dbReference type="Proteomes" id="UP001163603"/>
    </source>
</evidence>
<dbReference type="Proteomes" id="UP001163603">
    <property type="component" value="Chromosome 11"/>
</dbReference>
<proteinExistence type="predicted"/>
<gene>
    <name evidence="1" type="ORF">Pint_31486</name>
</gene>
<sequence>MRMKAILRKDNCLTAIGDKPTEITDDGKWNEMDDNIIIDLYLALADEVLCSMEEKKTAREI</sequence>
<comment type="caution">
    <text evidence="1">The sequence shown here is derived from an EMBL/GenBank/DDBJ whole genome shotgun (WGS) entry which is preliminary data.</text>
</comment>
<protein>
    <submittedName>
        <fullName evidence="1">Uncharacterized protein</fullName>
    </submittedName>
</protein>
<dbReference type="EMBL" id="CM047746">
    <property type="protein sequence ID" value="KAJ0021496.1"/>
    <property type="molecule type" value="Genomic_DNA"/>
</dbReference>
<evidence type="ECO:0000313" key="1">
    <source>
        <dbReference type="EMBL" id="KAJ0021496.1"/>
    </source>
</evidence>
<keyword evidence="2" id="KW-1185">Reference proteome</keyword>
<name>A0ACC0XR33_9ROSI</name>
<accession>A0ACC0XR33</accession>
<reference evidence="2" key="1">
    <citation type="journal article" date="2023" name="G3 (Bethesda)">
        <title>Genome assembly and association tests identify interacting loci associated with vigor, precocity, and sex in interspecific pistachio rootstocks.</title>
        <authorList>
            <person name="Palmer W."/>
            <person name="Jacygrad E."/>
            <person name="Sagayaradj S."/>
            <person name="Cavanaugh K."/>
            <person name="Han R."/>
            <person name="Bertier L."/>
            <person name="Beede B."/>
            <person name="Kafkas S."/>
            <person name="Golino D."/>
            <person name="Preece J."/>
            <person name="Michelmore R."/>
        </authorList>
    </citation>
    <scope>NUCLEOTIDE SEQUENCE [LARGE SCALE GENOMIC DNA]</scope>
</reference>
<organism evidence="1 2">
    <name type="scientific">Pistacia integerrima</name>
    <dbReference type="NCBI Taxonomy" id="434235"/>
    <lineage>
        <taxon>Eukaryota</taxon>
        <taxon>Viridiplantae</taxon>
        <taxon>Streptophyta</taxon>
        <taxon>Embryophyta</taxon>
        <taxon>Tracheophyta</taxon>
        <taxon>Spermatophyta</taxon>
        <taxon>Magnoliopsida</taxon>
        <taxon>eudicotyledons</taxon>
        <taxon>Gunneridae</taxon>
        <taxon>Pentapetalae</taxon>
        <taxon>rosids</taxon>
        <taxon>malvids</taxon>
        <taxon>Sapindales</taxon>
        <taxon>Anacardiaceae</taxon>
        <taxon>Pistacia</taxon>
    </lineage>
</organism>